<dbReference type="SUPFAM" id="SSF53474">
    <property type="entry name" value="alpha/beta-Hydrolases"/>
    <property type="match status" value="1"/>
</dbReference>
<dbReference type="Gene3D" id="3.40.50.1820">
    <property type="entry name" value="alpha/beta hydrolase"/>
    <property type="match status" value="1"/>
</dbReference>
<evidence type="ECO:0000256" key="2">
    <source>
        <dbReference type="ARBA" id="ARBA00022801"/>
    </source>
</evidence>
<dbReference type="EMBL" id="QTSU01000003">
    <property type="protein sequence ID" value="RDZ26820.1"/>
    <property type="molecule type" value="Genomic_DNA"/>
</dbReference>
<dbReference type="PRINTS" id="PR00111">
    <property type="entry name" value="ABHYDROLASE"/>
</dbReference>
<accession>A0A371JYY9</accession>
<name>A0A371JYY9_9GAMM</name>
<evidence type="ECO:0000259" key="3">
    <source>
        <dbReference type="Pfam" id="PF00561"/>
    </source>
</evidence>
<dbReference type="GO" id="GO:0016020">
    <property type="term" value="C:membrane"/>
    <property type="evidence" value="ECO:0007669"/>
    <property type="project" value="TreeGrafter"/>
</dbReference>
<evidence type="ECO:0000313" key="5">
    <source>
        <dbReference type="Proteomes" id="UP000264492"/>
    </source>
</evidence>
<comment type="similarity">
    <text evidence="1">Belongs to the AB hydrolase superfamily.</text>
</comment>
<dbReference type="Proteomes" id="UP000264492">
    <property type="component" value="Unassembled WGS sequence"/>
</dbReference>
<dbReference type="RefSeq" id="WP_115861219.1">
    <property type="nucleotide sequence ID" value="NZ_QTSU01000003.1"/>
</dbReference>
<proteinExistence type="inferred from homology"/>
<dbReference type="OrthoDB" id="149912at2"/>
<protein>
    <submittedName>
        <fullName evidence="4">Alpha/beta hydrolase</fullName>
    </submittedName>
</protein>
<dbReference type="InterPro" id="IPR050266">
    <property type="entry name" value="AB_hydrolase_sf"/>
</dbReference>
<organism evidence="4 5">
    <name type="scientific">Lysobacter silvisoli</name>
    <dbReference type="NCBI Taxonomy" id="2293254"/>
    <lineage>
        <taxon>Bacteria</taxon>
        <taxon>Pseudomonadati</taxon>
        <taxon>Pseudomonadota</taxon>
        <taxon>Gammaproteobacteria</taxon>
        <taxon>Lysobacterales</taxon>
        <taxon>Lysobacteraceae</taxon>
        <taxon>Lysobacter</taxon>
    </lineage>
</organism>
<sequence>MREFVVDTAFGRICGLRNHVPGAPRLLALHGWLDNGASFVPLAPHLAGFDLVAPDLPGHGASAHLPMAAEYTLVAATRAAFAVADALGWERFSLLGHSMGGAVASTMAAAVPQRVERLLLIEALGGLSETEDRTAARLRGAFANLSQLSSKQLRVFPDLATAVRTRMMVNGLSEPVARLLVERGLAPVPAGRAAEGMAGGYVWRSDPRLTMATSVRMTEGQVRDLIASIACPVRVIHAEPAFQYFGTELRTSRSALLRNGDSVGVQGSHHLHMEDPVSVAAAIGDFLTRPL</sequence>
<reference evidence="4 5" key="1">
    <citation type="submission" date="2018-08" db="EMBL/GenBank/DDBJ databases">
        <title>Lysobacter sp. zong2l5, whole genome shotgun sequence.</title>
        <authorList>
            <person name="Zhang X."/>
            <person name="Feng G."/>
            <person name="Zhu H."/>
        </authorList>
    </citation>
    <scope>NUCLEOTIDE SEQUENCE [LARGE SCALE GENOMIC DNA]</scope>
    <source>
        <strain evidence="5">zong2l5</strain>
    </source>
</reference>
<keyword evidence="5" id="KW-1185">Reference proteome</keyword>
<dbReference type="InterPro" id="IPR029058">
    <property type="entry name" value="AB_hydrolase_fold"/>
</dbReference>
<gene>
    <name evidence="4" type="ORF">DX914_15780</name>
</gene>
<dbReference type="PANTHER" id="PTHR43798">
    <property type="entry name" value="MONOACYLGLYCEROL LIPASE"/>
    <property type="match status" value="1"/>
</dbReference>
<feature type="domain" description="AB hydrolase-1" evidence="3">
    <location>
        <begin position="24"/>
        <end position="127"/>
    </location>
</feature>
<dbReference type="GO" id="GO:0016787">
    <property type="term" value="F:hydrolase activity"/>
    <property type="evidence" value="ECO:0007669"/>
    <property type="project" value="UniProtKB-KW"/>
</dbReference>
<dbReference type="PANTHER" id="PTHR43798:SF14">
    <property type="entry name" value="SERINE HYDROLASE-LIKE PROTEIN DDB_G0286239"/>
    <property type="match status" value="1"/>
</dbReference>
<comment type="caution">
    <text evidence="4">The sequence shown here is derived from an EMBL/GenBank/DDBJ whole genome shotgun (WGS) entry which is preliminary data.</text>
</comment>
<dbReference type="AlphaFoldDB" id="A0A371JYY9"/>
<dbReference type="InterPro" id="IPR000073">
    <property type="entry name" value="AB_hydrolase_1"/>
</dbReference>
<dbReference type="Pfam" id="PF00561">
    <property type="entry name" value="Abhydrolase_1"/>
    <property type="match status" value="1"/>
</dbReference>
<evidence type="ECO:0000313" key="4">
    <source>
        <dbReference type="EMBL" id="RDZ26820.1"/>
    </source>
</evidence>
<keyword evidence="2 4" id="KW-0378">Hydrolase</keyword>
<evidence type="ECO:0000256" key="1">
    <source>
        <dbReference type="ARBA" id="ARBA00008645"/>
    </source>
</evidence>